<accession>A0A1Y6CJZ9</accession>
<dbReference type="InterPro" id="IPR032675">
    <property type="entry name" value="LRR_dom_sf"/>
</dbReference>
<dbReference type="PANTHER" id="PTHR46652">
    <property type="entry name" value="LEUCINE-RICH REPEAT AND IQ DOMAIN-CONTAINING PROTEIN 1-RELATED"/>
    <property type="match status" value="1"/>
</dbReference>
<protein>
    <submittedName>
        <fullName evidence="4">Leucine rich repeat-containing protein</fullName>
    </submittedName>
</protein>
<evidence type="ECO:0000256" key="2">
    <source>
        <dbReference type="ARBA" id="ARBA00022737"/>
    </source>
</evidence>
<keyword evidence="3" id="KW-0732">Signal</keyword>
<evidence type="ECO:0000313" key="4">
    <source>
        <dbReference type="EMBL" id="SMF71282.1"/>
    </source>
</evidence>
<dbReference type="InterPro" id="IPR025875">
    <property type="entry name" value="Leu-rich_rpt_4"/>
</dbReference>
<keyword evidence="2" id="KW-0677">Repeat</keyword>
<dbReference type="InterPro" id="IPR050836">
    <property type="entry name" value="SDS22/Internalin_LRR"/>
</dbReference>
<evidence type="ECO:0000256" key="1">
    <source>
        <dbReference type="ARBA" id="ARBA00022614"/>
    </source>
</evidence>
<evidence type="ECO:0000313" key="5">
    <source>
        <dbReference type="Proteomes" id="UP000192907"/>
    </source>
</evidence>
<evidence type="ECO:0000256" key="3">
    <source>
        <dbReference type="SAM" id="SignalP"/>
    </source>
</evidence>
<dbReference type="PANTHER" id="PTHR46652:SF3">
    <property type="entry name" value="LEUCINE-RICH REPEAT-CONTAINING PROTEIN 9"/>
    <property type="match status" value="1"/>
</dbReference>
<keyword evidence="1" id="KW-0433">Leucine-rich repeat</keyword>
<organism evidence="4 5">
    <name type="scientific">Pseudobacteriovorax antillogorgiicola</name>
    <dbReference type="NCBI Taxonomy" id="1513793"/>
    <lineage>
        <taxon>Bacteria</taxon>
        <taxon>Pseudomonadati</taxon>
        <taxon>Bdellovibrionota</taxon>
        <taxon>Oligoflexia</taxon>
        <taxon>Oligoflexales</taxon>
        <taxon>Pseudobacteriovoracaceae</taxon>
        <taxon>Pseudobacteriovorax</taxon>
    </lineage>
</organism>
<gene>
    <name evidence="4" type="ORF">SAMN06296036_12663</name>
</gene>
<name>A0A1Y6CJZ9_9BACT</name>
<dbReference type="SUPFAM" id="SSF52058">
    <property type="entry name" value="L domain-like"/>
    <property type="match status" value="1"/>
</dbReference>
<dbReference type="Gene3D" id="3.80.10.10">
    <property type="entry name" value="Ribonuclease Inhibitor"/>
    <property type="match status" value="1"/>
</dbReference>
<feature type="chain" id="PRO_5012350948" evidence="3">
    <location>
        <begin position="21"/>
        <end position="635"/>
    </location>
</feature>
<dbReference type="Proteomes" id="UP000192907">
    <property type="component" value="Unassembled WGS sequence"/>
</dbReference>
<dbReference type="EMBL" id="FWZT01000026">
    <property type="protein sequence ID" value="SMF71282.1"/>
    <property type="molecule type" value="Genomic_DNA"/>
</dbReference>
<dbReference type="AlphaFoldDB" id="A0A1Y6CJZ9"/>
<sequence>MNTMAKKLGLLASVPLLSTAVSCGKMNESSQTKAIVSPGVGVALLGQGYDSHREQFNAECVTSGNPQNPVVYSGEQRSEVRFQRSLSYEEMKDLLEVQVAGKFSYGAFNASGAAKFATEAASSDLSQSLIFASMARGKTALMVNPQLTDRAIDAANTLDQEIIRATCGDDFVYGVDLGSQLLINVKFEFSSVEAKSAFEASIKLSYLSLFEVEGAAQVASDYFKNNVSITITALQIGGRVQDLPEAFRNPQTGEASIIDCDLENPTACKQTLKDLIDYATDTYPKQIDDLSYEPNSPNGAAFLGYRTKSYYNGGLRQLYPNPGPVIQAEIVEARDRLAQRYQTMSNHRRRATKLLAMRLLDDERQAIVATDDILRRNIAKMIRVAETCYDTPLLCVAAEEALTLEAYDPNTLDKTLVFFDYCQIKDLSARTSKTVDAIKELLFADPEADCQDIDSDLQVEQVIELVNKGITDLRPLRRLPQLRYLDLSENSISNLTPLASLPDLEVLKVRKNNISSLSPISSLNKLRILDVAYNRIYEVEPLRNMQSLKELRIQFNKNEILDWSPIEPLNLEVFYPSLDSICKQERDWALAQGLVPAVQHRFYETAGFAPLYNAPQRRDSGIDGWVNCIALESFY</sequence>
<dbReference type="SMART" id="SM00365">
    <property type="entry name" value="LRR_SD22"/>
    <property type="match status" value="3"/>
</dbReference>
<keyword evidence="5" id="KW-1185">Reference proteome</keyword>
<dbReference type="InterPro" id="IPR001611">
    <property type="entry name" value="Leu-rich_rpt"/>
</dbReference>
<reference evidence="5" key="1">
    <citation type="submission" date="2017-04" db="EMBL/GenBank/DDBJ databases">
        <authorList>
            <person name="Varghese N."/>
            <person name="Submissions S."/>
        </authorList>
    </citation>
    <scope>NUCLEOTIDE SEQUENCE [LARGE SCALE GENOMIC DNA]</scope>
    <source>
        <strain evidence="5">RKEM611</strain>
    </source>
</reference>
<dbReference type="PROSITE" id="PS51257">
    <property type="entry name" value="PROKAR_LIPOPROTEIN"/>
    <property type="match status" value="1"/>
</dbReference>
<proteinExistence type="predicted"/>
<dbReference type="Pfam" id="PF12799">
    <property type="entry name" value="LRR_4"/>
    <property type="match status" value="1"/>
</dbReference>
<dbReference type="PROSITE" id="PS51450">
    <property type="entry name" value="LRR"/>
    <property type="match status" value="3"/>
</dbReference>
<feature type="signal peptide" evidence="3">
    <location>
        <begin position="1"/>
        <end position="20"/>
    </location>
</feature>
<dbReference type="STRING" id="1513793.SAMN06296036_12663"/>